<name>A0A9P8Q1N3_WICPI</name>
<dbReference type="OrthoDB" id="3997547at2759"/>
<feature type="compositionally biased region" description="Polar residues" evidence="1">
    <location>
        <begin position="73"/>
        <end position="105"/>
    </location>
</feature>
<evidence type="ECO:0000313" key="3">
    <source>
        <dbReference type="Proteomes" id="UP000774326"/>
    </source>
</evidence>
<accession>A0A9P8Q1N3</accession>
<organism evidence="2 3">
    <name type="scientific">Wickerhamomyces pijperi</name>
    <name type="common">Yeast</name>
    <name type="synonym">Pichia pijperi</name>
    <dbReference type="NCBI Taxonomy" id="599730"/>
    <lineage>
        <taxon>Eukaryota</taxon>
        <taxon>Fungi</taxon>
        <taxon>Dikarya</taxon>
        <taxon>Ascomycota</taxon>
        <taxon>Saccharomycotina</taxon>
        <taxon>Saccharomycetes</taxon>
        <taxon>Phaffomycetales</taxon>
        <taxon>Wickerhamomycetaceae</taxon>
        <taxon>Wickerhamomyces</taxon>
    </lineage>
</organism>
<evidence type="ECO:0000313" key="2">
    <source>
        <dbReference type="EMBL" id="KAH3681507.1"/>
    </source>
</evidence>
<proteinExistence type="predicted"/>
<protein>
    <submittedName>
        <fullName evidence="2">Uncharacterized protein</fullName>
    </submittedName>
</protein>
<comment type="caution">
    <text evidence="2">The sequence shown here is derived from an EMBL/GenBank/DDBJ whole genome shotgun (WGS) entry which is preliminary data.</text>
</comment>
<sequence length="249" mass="28804">MSLQYEVSHSSNSPHKLNDREHDMLLAYQSTAENQLPTLRHFHDHYNQLQSSALNCKRRLSEESSTQKRCKTTTDPSCASSSDQRQTSTLSQYPTFNLPDGSTYQQTPFGNLRTVNEGKANISMIDKDITLRTFTHFDQQQAQSLHIVETSSTPNQNHTAYTKAQYNPVTMRPSPSLEVETYMIEGYNEIQPDSPSHRSERRQLQGVLNRSYDHHRDEILGVNYNLYDHENEDQHLMEDMNEDDFEMGL</sequence>
<gene>
    <name evidence="2" type="ORF">WICPIJ_007530</name>
</gene>
<dbReference type="Proteomes" id="UP000774326">
    <property type="component" value="Unassembled WGS sequence"/>
</dbReference>
<feature type="region of interest" description="Disordered" evidence="1">
    <location>
        <begin position="60"/>
        <end position="105"/>
    </location>
</feature>
<reference evidence="2" key="2">
    <citation type="submission" date="2021-01" db="EMBL/GenBank/DDBJ databases">
        <authorList>
            <person name="Schikora-Tamarit M.A."/>
        </authorList>
    </citation>
    <scope>NUCLEOTIDE SEQUENCE</scope>
    <source>
        <strain evidence="2">CBS2887</strain>
    </source>
</reference>
<dbReference type="AlphaFoldDB" id="A0A9P8Q1N3"/>
<evidence type="ECO:0000256" key="1">
    <source>
        <dbReference type="SAM" id="MobiDB-lite"/>
    </source>
</evidence>
<reference evidence="2" key="1">
    <citation type="journal article" date="2021" name="Open Biol.">
        <title>Shared evolutionary footprints suggest mitochondrial oxidative damage underlies multiple complex I losses in fungi.</title>
        <authorList>
            <person name="Schikora-Tamarit M.A."/>
            <person name="Marcet-Houben M."/>
            <person name="Nosek J."/>
            <person name="Gabaldon T."/>
        </authorList>
    </citation>
    <scope>NUCLEOTIDE SEQUENCE</scope>
    <source>
        <strain evidence="2">CBS2887</strain>
    </source>
</reference>
<dbReference type="EMBL" id="JAEUBG010004405">
    <property type="protein sequence ID" value="KAH3681507.1"/>
    <property type="molecule type" value="Genomic_DNA"/>
</dbReference>
<keyword evidence="3" id="KW-1185">Reference proteome</keyword>